<name>A0ABN8LIR2_9CNID</name>
<evidence type="ECO:0000313" key="2">
    <source>
        <dbReference type="Proteomes" id="UP001159427"/>
    </source>
</evidence>
<proteinExistence type="predicted"/>
<comment type="caution">
    <text evidence="1">The sequence shown here is derived from an EMBL/GenBank/DDBJ whole genome shotgun (WGS) entry which is preliminary data.</text>
</comment>
<dbReference type="Proteomes" id="UP001159427">
    <property type="component" value="Unassembled WGS sequence"/>
</dbReference>
<gene>
    <name evidence="1" type="ORF">PEVE_00018347</name>
</gene>
<feature type="non-terminal residue" evidence="1">
    <location>
        <position position="169"/>
    </location>
</feature>
<organism evidence="1 2">
    <name type="scientific">Porites evermanni</name>
    <dbReference type="NCBI Taxonomy" id="104178"/>
    <lineage>
        <taxon>Eukaryota</taxon>
        <taxon>Metazoa</taxon>
        <taxon>Cnidaria</taxon>
        <taxon>Anthozoa</taxon>
        <taxon>Hexacorallia</taxon>
        <taxon>Scleractinia</taxon>
        <taxon>Fungiina</taxon>
        <taxon>Poritidae</taxon>
        <taxon>Porites</taxon>
    </lineage>
</organism>
<dbReference type="PANTHER" id="PTHR12894:SF27">
    <property type="entry name" value="TRANSFORMING GROWTH FACTOR-BETA RECEPTOR-ASSOCIATED PROTEIN 1"/>
    <property type="match status" value="1"/>
</dbReference>
<accession>A0ABN8LIR2</accession>
<reference evidence="1 2" key="1">
    <citation type="submission" date="2022-05" db="EMBL/GenBank/DDBJ databases">
        <authorList>
            <consortium name="Genoscope - CEA"/>
            <person name="William W."/>
        </authorList>
    </citation>
    <scope>NUCLEOTIDE SEQUENCE [LARGE SCALE GENOMIC DNA]</scope>
</reference>
<keyword evidence="2" id="KW-1185">Reference proteome</keyword>
<dbReference type="InterPro" id="IPR032914">
    <property type="entry name" value="Vam6/VPS39/TRAP1"/>
</dbReference>
<feature type="non-terminal residue" evidence="1">
    <location>
        <position position="1"/>
    </location>
</feature>
<dbReference type="PANTHER" id="PTHR12894">
    <property type="entry name" value="CNH DOMAIN CONTAINING"/>
    <property type="match status" value="1"/>
</dbReference>
<dbReference type="EMBL" id="CALNXI010000025">
    <property type="protein sequence ID" value="CAH3015531.1"/>
    <property type="molecule type" value="Genomic_DNA"/>
</dbReference>
<protein>
    <submittedName>
        <fullName evidence="1">Uncharacterized protein</fullName>
    </submittedName>
</protein>
<evidence type="ECO:0000313" key="1">
    <source>
        <dbReference type="EMBL" id="CAH3015531.1"/>
    </source>
</evidence>
<sequence>VSFKAFEIAPVIERIVTTSAERPKTVECIDCAAQNLYIGTTDCFVLHYVIDEGVSPLGKTTFQSGLQASKHLGMKKPVVQVLTAPAINRLLVLCDGGILMFTMFGLEVRFKDRFKGVTEICRNDNPNLFDPFAVEVCMALSKKRAVHILSVTEDKIIPLKEIQLPEPPL</sequence>